<reference evidence="2" key="1">
    <citation type="submission" date="2020-11" db="EMBL/GenBank/DDBJ databases">
        <title>Isolation and identification of active actinomycetes.</title>
        <authorList>
            <person name="Sun X."/>
        </authorList>
    </citation>
    <scope>NUCLEOTIDE SEQUENCE</scope>
    <source>
        <strain evidence="2">NEAU-A11</strain>
    </source>
</reference>
<evidence type="ECO:0000313" key="3">
    <source>
        <dbReference type="Proteomes" id="UP000598146"/>
    </source>
</evidence>
<evidence type="ECO:0000313" key="2">
    <source>
        <dbReference type="EMBL" id="MBG0563654.1"/>
    </source>
</evidence>
<dbReference type="RefSeq" id="WP_196415423.1">
    <property type="nucleotide sequence ID" value="NZ_JADQTO010000008.1"/>
</dbReference>
<proteinExistence type="predicted"/>
<dbReference type="AlphaFoldDB" id="A0A931G2V4"/>
<comment type="caution">
    <text evidence="2">The sequence shown here is derived from an EMBL/GenBank/DDBJ whole genome shotgun (WGS) entry which is preliminary data.</text>
</comment>
<accession>A0A931G2V4</accession>
<keyword evidence="3" id="KW-1185">Reference proteome</keyword>
<sequence length="111" mass="11968">MSSTNRGGQRGHYLAAQQERHRARGPAAGRIAQGIAHYRRCDVHVAVFAAQFCSGLTVVDLVGFERHPMPAPLVWCAPRQRRGVTSPQNGCGDESADTGQSKQLRGLCVDG</sequence>
<feature type="region of interest" description="Disordered" evidence="1">
    <location>
        <begin position="83"/>
        <end position="111"/>
    </location>
</feature>
<organism evidence="2 3">
    <name type="scientific">Actinoplanes aureus</name>
    <dbReference type="NCBI Taxonomy" id="2792083"/>
    <lineage>
        <taxon>Bacteria</taxon>
        <taxon>Bacillati</taxon>
        <taxon>Actinomycetota</taxon>
        <taxon>Actinomycetes</taxon>
        <taxon>Micromonosporales</taxon>
        <taxon>Micromonosporaceae</taxon>
        <taxon>Actinoplanes</taxon>
    </lineage>
</organism>
<evidence type="ECO:0000256" key="1">
    <source>
        <dbReference type="SAM" id="MobiDB-lite"/>
    </source>
</evidence>
<name>A0A931G2V4_9ACTN</name>
<dbReference type="Proteomes" id="UP000598146">
    <property type="component" value="Unassembled WGS sequence"/>
</dbReference>
<protein>
    <submittedName>
        <fullName evidence="2">Uncharacterized protein</fullName>
    </submittedName>
</protein>
<feature type="region of interest" description="Disordered" evidence="1">
    <location>
        <begin position="1"/>
        <end position="27"/>
    </location>
</feature>
<dbReference type="EMBL" id="JADQTO010000008">
    <property type="protein sequence ID" value="MBG0563654.1"/>
    <property type="molecule type" value="Genomic_DNA"/>
</dbReference>
<gene>
    <name evidence="2" type="ORF">I4J89_19600</name>
</gene>